<dbReference type="KEGG" id="csty:KN1_26010"/>
<evidence type="ECO:0000313" key="1">
    <source>
        <dbReference type="EMBL" id="BCU71304.1"/>
    </source>
</evidence>
<dbReference type="EMBL" id="AP024597">
    <property type="protein sequence ID" value="BCU71304.1"/>
    <property type="molecule type" value="Genomic_DNA"/>
</dbReference>
<evidence type="ECO:0008006" key="3">
    <source>
        <dbReference type="Google" id="ProtNLM"/>
    </source>
</evidence>
<proteinExistence type="predicted"/>
<reference evidence="1 2" key="1">
    <citation type="submission" date="2021-04" db="EMBL/GenBank/DDBJ databases">
        <title>Complete genome sequence of Stygiolobus sp. KN-1.</title>
        <authorList>
            <person name="Nakamura K."/>
            <person name="Sakai H."/>
            <person name="Kurosawa N."/>
        </authorList>
    </citation>
    <scope>NUCLEOTIDE SEQUENCE [LARGE SCALE GENOMIC DNA]</scope>
    <source>
        <strain evidence="1 2">KN-1</strain>
    </source>
</reference>
<dbReference type="GeneID" id="66164323"/>
<sequence>MVKDLYKERVKVLTDIWGKILENTNVTRDQVLEVLEKSYEEKHIKPIRGFKADGLYEKELISLYVVGKDGLGLMSDYEELFIKIFTPEIKFDNASQLIAENRPLEAYEALDKDKSSLAKTLRLIFTEGIFSFKPEDTLYNALRVLNSVNVDEVQHTAVSFARFYTAFKLAEGIATKNIRDKLSLEAQKRAIAINIGIKYPLPKPEYIAMIAEKVFSINPKIVKKIIGS</sequence>
<keyword evidence="2" id="KW-1185">Reference proteome</keyword>
<evidence type="ECO:0000313" key="2">
    <source>
        <dbReference type="Proteomes" id="UP000825123"/>
    </source>
</evidence>
<gene>
    <name evidence="1" type="ORF">KN1_26010</name>
</gene>
<dbReference type="AlphaFoldDB" id="A0A8D5U9T9"/>
<organism evidence="1 2">
    <name type="scientific">Stygiolobus caldivivus</name>
    <dbReference type="NCBI Taxonomy" id="2824673"/>
    <lineage>
        <taxon>Archaea</taxon>
        <taxon>Thermoproteota</taxon>
        <taxon>Thermoprotei</taxon>
        <taxon>Sulfolobales</taxon>
        <taxon>Sulfolobaceae</taxon>
        <taxon>Stygiolobus</taxon>
    </lineage>
</organism>
<protein>
    <recommendedName>
        <fullName evidence="3">DUF2192 domain-containing protein</fullName>
    </recommendedName>
</protein>
<dbReference type="RefSeq" id="WP_221288020.1">
    <property type="nucleotide sequence ID" value="NZ_AP024597.1"/>
</dbReference>
<dbReference type="Pfam" id="PF09958">
    <property type="entry name" value="DUF2192"/>
    <property type="match status" value="1"/>
</dbReference>
<dbReference type="Proteomes" id="UP000825123">
    <property type="component" value="Chromosome"/>
</dbReference>
<dbReference type="InterPro" id="IPR018693">
    <property type="entry name" value="DUF2192"/>
</dbReference>
<name>A0A8D5U9T9_9CREN</name>
<accession>A0A8D5U9T9</accession>